<sequence length="787" mass="88950">MFQRVKQLLNDQSRRIHRYEKIVTTINSLEREMEQTSDQALRELTASLRERLQTGERIDAITPMAFALVREASKRTLGLRHYDVQLMGGLALLEGQIAEMATGEGKTLVASLASFTQALHGKGVHVITVNEYLAQRDAEQIGQIHRFLGLQVGINSAEATFEEKRIAYAADITYGVGTEFGFDYLRDHLIMEPTERLQRPLHFALIDEVDSILIDEAKTPLIMAERDSVHEGLQQLVRHVVQTFEDERDYTFDEEIKAVALTDQGIETIEEAFAIDHLFAAEHSVLFHYVIQALRAHVVLKRDVDYIVKDQKIALVDLFTGRLMEGRSLSDGLHQALEAKEGVPVTEENRTTAQITIQHYFRLYHQVAGMTGTAATSREEFQKTYGMDVVTIPSNRPKIRIDAEDVIFATRDEKLEAIALATKSAHVTGRPVLIGTSSIEQSLRVAKTLDTHELTYEILNAKTVDQEVRIIASAGQAGRITIATNMAGRGTDILLDETAQQQGGLFVIGTERHESIRIDNQLRGRAGRQGDPGLTQFYLSLEDELPRRFARDRLARVQQKVRDASGLLASRDVRDLLQFAQSTCESVNRSVRDELVQLEEVISEQRQAIYHLRNRIVDATSLEDIVQPFAGRVLPSIIDQTLSDDLVPEEWPLALVTTELEQLLHQPVTLERLETIDEMKRQLEPLIADTEALLVAHVAAEKETVKRFILLALDEQWTRHLTAMNSLKEGIHLRSYGQEQPVRIFEREGMDYFEYAIASFEKQVLSGICRAEQTHDSEGELHHAHVE</sequence>
<reference evidence="17 18" key="1">
    <citation type="submission" date="2021-05" db="EMBL/GenBank/DDBJ databases">
        <title>Biocontrol using Exiguobacterium acetylicum SI17 against litchi downy blight caused by Peronophythora litchii.</title>
        <authorList>
            <person name="Zheng L."/>
        </authorList>
    </citation>
    <scope>NUCLEOTIDE SEQUENCE [LARGE SCALE GENOMIC DNA]</scope>
    <source>
        <strain evidence="17 18">SI17</strain>
    </source>
</reference>
<dbReference type="InterPro" id="IPR030908">
    <property type="entry name" value="SecA2_Bac_anthr"/>
</dbReference>
<dbReference type="PROSITE" id="PS51196">
    <property type="entry name" value="SECA_MOTOR_DEAD"/>
    <property type="match status" value="1"/>
</dbReference>
<dbReference type="NCBIfam" id="TIGR00963">
    <property type="entry name" value="secA"/>
    <property type="match status" value="1"/>
</dbReference>
<dbReference type="InterPro" id="IPR011116">
    <property type="entry name" value="SecA_Wing/Scaffold"/>
</dbReference>
<evidence type="ECO:0000256" key="4">
    <source>
        <dbReference type="ARBA" id="ARBA00022475"/>
    </source>
</evidence>
<dbReference type="SMART" id="SM00957">
    <property type="entry name" value="SecA_DEAD"/>
    <property type="match status" value="1"/>
</dbReference>
<evidence type="ECO:0000259" key="16">
    <source>
        <dbReference type="PROSITE" id="PS51196"/>
    </source>
</evidence>
<dbReference type="SMART" id="SM00958">
    <property type="entry name" value="SecA_PP_bind"/>
    <property type="match status" value="1"/>
</dbReference>
<accession>A0ABX8G833</accession>
<dbReference type="PROSITE" id="PS01312">
    <property type="entry name" value="SECA"/>
    <property type="match status" value="1"/>
</dbReference>
<evidence type="ECO:0000256" key="8">
    <source>
        <dbReference type="ARBA" id="ARBA00022927"/>
    </source>
</evidence>
<dbReference type="Pfam" id="PF01043">
    <property type="entry name" value="SecA_PP_bind"/>
    <property type="match status" value="1"/>
</dbReference>
<dbReference type="GeneID" id="88812714"/>
<keyword evidence="9 12" id="KW-1278">Translocase</keyword>
<feature type="binding site" evidence="12">
    <location>
        <position position="85"/>
    </location>
    <ligand>
        <name>ATP</name>
        <dbReference type="ChEBI" id="CHEBI:30616"/>
    </ligand>
</feature>
<dbReference type="Proteomes" id="UP000679498">
    <property type="component" value="Chromosome"/>
</dbReference>
<dbReference type="InterPro" id="IPR036670">
    <property type="entry name" value="SecA_X-link_sf"/>
</dbReference>
<dbReference type="InterPro" id="IPR001650">
    <property type="entry name" value="Helicase_C-like"/>
</dbReference>
<dbReference type="NCBIfam" id="TIGR04397">
    <property type="entry name" value="SecA2_Bac_anthr"/>
    <property type="match status" value="1"/>
</dbReference>
<dbReference type="EC" id="7.4.2.8" evidence="12"/>
<comment type="subunit">
    <text evidence="12">Monomer and homodimer. Part of the essential Sec protein translocation apparatus which comprises SecA, SecYEG and auxiliary proteins SecDF. Other proteins may also be involved.</text>
</comment>
<comment type="catalytic activity">
    <reaction evidence="12">
        <text>ATP + H2O + cellular proteinSide 1 = ADP + phosphate + cellular proteinSide 2.</text>
        <dbReference type="EC" id="7.4.2.8"/>
    </reaction>
</comment>
<dbReference type="InterPro" id="IPR011115">
    <property type="entry name" value="SecA_DEAD"/>
</dbReference>
<evidence type="ECO:0000256" key="6">
    <source>
        <dbReference type="ARBA" id="ARBA00022741"/>
    </source>
</evidence>
<dbReference type="InterPro" id="IPR014001">
    <property type="entry name" value="Helicase_ATP-bd"/>
</dbReference>
<feature type="domain" description="Helicase C-terminal" evidence="15">
    <location>
        <begin position="414"/>
        <end position="574"/>
    </location>
</feature>
<dbReference type="PROSITE" id="PS51192">
    <property type="entry name" value="HELICASE_ATP_BIND_1"/>
    <property type="match status" value="1"/>
</dbReference>
<keyword evidence="4 12" id="KW-1003">Cell membrane</keyword>
<feature type="binding site" evidence="12">
    <location>
        <position position="492"/>
    </location>
    <ligand>
        <name>ATP</name>
        <dbReference type="ChEBI" id="CHEBI:30616"/>
    </ligand>
</feature>
<dbReference type="SUPFAM" id="SSF52540">
    <property type="entry name" value="P-loop containing nucleoside triphosphate hydrolases"/>
    <property type="match status" value="2"/>
</dbReference>
<dbReference type="RefSeq" id="WP_029342547.1">
    <property type="nucleotide sequence ID" value="NZ_CP075897.1"/>
</dbReference>
<dbReference type="InterPro" id="IPR036266">
    <property type="entry name" value="SecA_Wing/Scaffold_sf"/>
</dbReference>
<dbReference type="PROSITE" id="PS51194">
    <property type="entry name" value="HELICASE_CTER"/>
    <property type="match status" value="1"/>
</dbReference>
<keyword evidence="18" id="KW-1185">Reference proteome</keyword>
<keyword evidence="5 12" id="KW-0963">Cytoplasm</keyword>
<keyword evidence="6 12" id="KW-0547">Nucleotide-binding</keyword>
<feature type="domain" description="Helicase ATP-binding" evidence="14">
    <location>
        <begin position="87"/>
        <end position="244"/>
    </location>
</feature>
<dbReference type="PANTHER" id="PTHR30612:SF0">
    <property type="entry name" value="CHLOROPLAST PROTEIN-TRANSPORTING ATPASE"/>
    <property type="match status" value="1"/>
</dbReference>
<dbReference type="InterPro" id="IPR014018">
    <property type="entry name" value="SecA_motor_DEAD"/>
</dbReference>
<comment type="function">
    <text evidence="12">Part of the Sec protein translocase complex. Interacts with the SecYEG preprotein conducting channel. Has a central role in coupling the hydrolysis of ATP to the transfer of proteins into and across the cell membrane, serving as an ATP-driven molecular motor driving the stepwise translocation of polypeptide chains across the membrane.</text>
</comment>
<dbReference type="InterPro" id="IPR027417">
    <property type="entry name" value="P-loop_NTPase"/>
</dbReference>
<dbReference type="InterPro" id="IPR020937">
    <property type="entry name" value="SecA_CS"/>
</dbReference>
<evidence type="ECO:0000256" key="2">
    <source>
        <dbReference type="ARBA" id="ARBA00007650"/>
    </source>
</evidence>
<dbReference type="Pfam" id="PF07516">
    <property type="entry name" value="SecA_SW"/>
    <property type="match status" value="1"/>
</dbReference>
<comment type="subcellular location">
    <subcellularLocation>
        <location evidence="12">Cell membrane</location>
        <topology evidence="12">Peripheral membrane protein</topology>
        <orientation evidence="12">Cytoplasmic side</orientation>
    </subcellularLocation>
    <subcellularLocation>
        <location evidence="12">Cytoplasm</location>
    </subcellularLocation>
    <subcellularLocation>
        <location evidence="1">Membrane</location>
        <topology evidence="1">Peripheral membrane protein</topology>
    </subcellularLocation>
    <text evidence="12">Distribution is 50-50.</text>
</comment>
<evidence type="ECO:0000256" key="13">
    <source>
        <dbReference type="RuleBase" id="RU003874"/>
    </source>
</evidence>
<keyword evidence="3 12" id="KW-0813">Transport</keyword>
<dbReference type="InterPro" id="IPR000185">
    <property type="entry name" value="SecA"/>
</dbReference>
<dbReference type="SUPFAM" id="SSF81767">
    <property type="entry name" value="Pre-protein crosslinking domain of SecA"/>
    <property type="match status" value="1"/>
</dbReference>
<evidence type="ECO:0000313" key="18">
    <source>
        <dbReference type="Proteomes" id="UP000679498"/>
    </source>
</evidence>
<dbReference type="SUPFAM" id="SSF81886">
    <property type="entry name" value="Helical scaffold and wing domains of SecA"/>
    <property type="match status" value="1"/>
</dbReference>
<evidence type="ECO:0000256" key="1">
    <source>
        <dbReference type="ARBA" id="ARBA00004170"/>
    </source>
</evidence>
<evidence type="ECO:0000259" key="15">
    <source>
        <dbReference type="PROSITE" id="PS51194"/>
    </source>
</evidence>
<dbReference type="EMBL" id="CP075897">
    <property type="protein sequence ID" value="QWB29601.1"/>
    <property type="molecule type" value="Genomic_DNA"/>
</dbReference>
<feature type="domain" description="SecA family profile" evidence="16">
    <location>
        <begin position="1"/>
        <end position="570"/>
    </location>
</feature>
<evidence type="ECO:0000256" key="9">
    <source>
        <dbReference type="ARBA" id="ARBA00022967"/>
    </source>
</evidence>
<gene>
    <name evidence="17" type="primary">secA2</name>
    <name evidence="12" type="synonym">secA</name>
    <name evidence="17" type="ORF">KKI46_13540</name>
</gene>
<evidence type="ECO:0000256" key="3">
    <source>
        <dbReference type="ARBA" id="ARBA00022448"/>
    </source>
</evidence>
<dbReference type="Pfam" id="PF07517">
    <property type="entry name" value="SecA_DEAD"/>
    <property type="match status" value="1"/>
</dbReference>
<evidence type="ECO:0000256" key="12">
    <source>
        <dbReference type="HAMAP-Rule" id="MF_01382"/>
    </source>
</evidence>
<dbReference type="CDD" id="cd18803">
    <property type="entry name" value="SF2_C_secA"/>
    <property type="match status" value="1"/>
</dbReference>
<name>A0ABX8G833_EXIAC</name>
<evidence type="ECO:0000256" key="7">
    <source>
        <dbReference type="ARBA" id="ARBA00022840"/>
    </source>
</evidence>
<dbReference type="Gene3D" id="1.10.3060.10">
    <property type="entry name" value="Helical scaffold and wing domains of SecA"/>
    <property type="match status" value="1"/>
</dbReference>
<evidence type="ECO:0000313" key="17">
    <source>
        <dbReference type="EMBL" id="QWB29601.1"/>
    </source>
</evidence>
<dbReference type="Pfam" id="PF21090">
    <property type="entry name" value="P-loop_SecA"/>
    <property type="match status" value="1"/>
</dbReference>
<dbReference type="PANTHER" id="PTHR30612">
    <property type="entry name" value="SECA INNER MEMBRANE COMPONENT OF SEC PROTEIN SECRETION SYSTEM"/>
    <property type="match status" value="1"/>
</dbReference>
<comment type="similarity">
    <text evidence="2 12 13">Belongs to the SecA family.</text>
</comment>
<dbReference type="CDD" id="cd17928">
    <property type="entry name" value="DEXDc_SecA"/>
    <property type="match status" value="1"/>
</dbReference>
<keyword evidence="11 12" id="KW-0472">Membrane</keyword>
<dbReference type="Gene3D" id="3.40.50.300">
    <property type="entry name" value="P-loop containing nucleotide triphosphate hydrolases"/>
    <property type="match status" value="3"/>
</dbReference>
<dbReference type="Gene3D" id="3.90.1440.10">
    <property type="entry name" value="SecA, preprotein cross-linking domain"/>
    <property type="match status" value="1"/>
</dbReference>
<evidence type="ECO:0000256" key="5">
    <source>
        <dbReference type="ARBA" id="ARBA00022490"/>
    </source>
</evidence>
<keyword evidence="7 12" id="KW-0067">ATP-binding</keyword>
<dbReference type="PRINTS" id="PR00906">
    <property type="entry name" value="SECA"/>
</dbReference>
<protein>
    <recommendedName>
        <fullName evidence="12 13">Protein translocase subunit SecA</fullName>
        <ecNumber evidence="12">7.4.2.8</ecNumber>
    </recommendedName>
</protein>
<evidence type="ECO:0000259" key="14">
    <source>
        <dbReference type="PROSITE" id="PS51192"/>
    </source>
</evidence>
<dbReference type="NCBIfam" id="NF006630">
    <property type="entry name" value="PRK09200.1"/>
    <property type="match status" value="1"/>
</dbReference>
<organism evidence="17 18">
    <name type="scientific">Exiguobacterium acetylicum</name>
    <name type="common">Brevibacterium acetylicum</name>
    <dbReference type="NCBI Taxonomy" id="41170"/>
    <lineage>
        <taxon>Bacteria</taxon>
        <taxon>Bacillati</taxon>
        <taxon>Bacillota</taxon>
        <taxon>Bacilli</taxon>
        <taxon>Bacillales</taxon>
        <taxon>Bacillales Family XII. Incertae Sedis</taxon>
        <taxon>Exiguobacterium</taxon>
    </lineage>
</organism>
<feature type="binding site" evidence="12">
    <location>
        <begin position="103"/>
        <end position="107"/>
    </location>
    <ligand>
        <name>ATP</name>
        <dbReference type="ChEBI" id="CHEBI:30616"/>
    </ligand>
</feature>
<evidence type="ECO:0000256" key="10">
    <source>
        <dbReference type="ARBA" id="ARBA00023010"/>
    </source>
</evidence>
<proteinExistence type="inferred from homology"/>
<keyword evidence="8 12" id="KW-0653">Protein transport</keyword>
<dbReference type="InterPro" id="IPR044722">
    <property type="entry name" value="SecA_SF2_C"/>
</dbReference>
<keyword evidence="10 12" id="KW-0811">Translocation</keyword>
<dbReference type="HAMAP" id="MF_01382">
    <property type="entry name" value="SecA"/>
    <property type="match status" value="1"/>
</dbReference>
<dbReference type="InterPro" id="IPR011130">
    <property type="entry name" value="SecA_preprotein_X-link_dom"/>
</dbReference>
<evidence type="ECO:0000256" key="11">
    <source>
        <dbReference type="ARBA" id="ARBA00023136"/>
    </source>
</evidence>